<organism evidence="3 4">
    <name type="scientific">Mycolicibacterium agri</name>
    <name type="common">Mycobacterium agri</name>
    <dbReference type="NCBI Taxonomy" id="36811"/>
    <lineage>
        <taxon>Bacteria</taxon>
        <taxon>Bacillati</taxon>
        <taxon>Actinomycetota</taxon>
        <taxon>Actinomycetes</taxon>
        <taxon>Mycobacteriales</taxon>
        <taxon>Mycobacteriaceae</taxon>
        <taxon>Mycolicibacterium</taxon>
    </lineage>
</organism>
<evidence type="ECO:0000313" key="4">
    <source>
        <dbReference type="Proteomes" id="UP000220914"/>
    </source>
</evidence>
<proteinExistence type="predicted"/>
<evidence type="ECO:0000313" key="3">
    <source>
        <dbReference type="EMBL" id="PEG34155.1"/>
    </source>
</evidence>
<dbReference type="EMBL" id="BLKS01000001">
    <property type="protein sequence ID" value="GFG53714.1"/>
    <property type="molecule type" value="Genomic_DNA"/>
</dbReference>
<accession>A0A2A7MR02</accession>
<evidence type="ECO:0000313" key="5">
    <source>
        <dbReference type="Proteomes" id="UP000465302"/>
    </source>
</evidence>
<dbReference type="Gene3D" id="3.30.9.10">
    <property type="entry name" value="D-Amino Acid Oxidase, subunit A, domain 2"/>
    <property type="match status" value="1"/>
</dbReference>
<dbReference type="SUPFAM" id="SSF51905">
    <property type="entry name" value="FAD/NAD(P)-binding domain"/>
    <property type="match status" value="1"/>
</dbReference>
<dbReference type="Pfam" id="PF01266">
    <property type="entry name" value="DAO"/>
    <property type="match status" value="1"/>
</dbReference>
<dbReference type="EMBL" id="PDCP01000075">
    <property type="protein sequence ID" value="PEG34155.1"/>
    <property type="molecule type" value="Genomic_DNA"/>
</dbReference>
<keyword evidence="4" id="KW-1185">Reference proteome</keyword>
<reference evidence="2 5" key="2">
    <citation type="journal article" date="2019" name="Emerg. Microbes Infect.">
        <title>Comprehensive subspecies identification of 175 nontuberculous mycobacteria species based on 7547 genomic profiles.</title>
        <authorList>
            <person name="Matsumoto Y."/>
            <person name="Kinjo T."/>
            <person name="Motooka D."/>
            <person name="Nabeya D."/>
            <person name="Jung N."/>
            <person name="Uechi K."/>
            <person name="Horii T."/>
            <person name="Iida T."/>
            <person name="Fujita J."/>
            <person name="Nakamura S."/>
        </authorList>
    </citation>
    <scope>NUCLEOTIDE SEQUENCE [LARGE SCALE GENOMIC DNA]</scope>
    <source>
        <strain evidence="2 5">JCM 6377</strain>
    </source>
</reference>
<dbReference type="InterPro" id="IPR036188">
    <property type="entry name" value="FAD/NAD-bd_sf"/>
</dbReference>
<reference evidence="2" key="3">
    <citation type="submission" date="2020-02" db="EMBL/GenBank/DDBJ databases">
        <authorList>
            <person name="Matsumoto Y."/>
            <person name="Motooka D."/>
            <person name="Nakamura S."/>
        </authorList>
    </citation>
    <scope>NUCLEOTIDE SEQUENCE</scope>
    <source>
        <strain evidence="2">JCM 6377</strain>
    </source>
</reference>
<dbReference type="Proteomes" id="UP000465302">
    <property type="component" value="Unassembled WGS sequence"/>
</dbReference>
<dbReference type="PANTHER" id="PTHR13847">
    <property type="entry name" value="SARCOSINE DEHYDROGENASE-RELATED"/>
    <property type="match status" value="1"/>
</dbReference>
<dbReference type="Gene3D" id="3.50.50.60">
    <property type="entry name" value="FAD/NAD(P)-binding domain"/>
    <property type="match status" value="1"/>
</dbReference>
<dbReference type="RefSeq" id="WP_097943327.1">
    <property type="nucleotide sequence ID" value="NZ_BLKS01000001.1"/>
</dbReference>
<dbReference type="OrthoDB" id="9805852at2"/>
<dbReference type="Proteomes" id="UP000220914">
    <property type="component" value="Unassembled WGS sequence"/>
</dbReference>
<protein>
    <submittedName>
        <fullName evidence="3">FAD-dependent oxidoreductase</fullName>
    </submittedName>
</protein>
<dbReference type="InterPro" id="IPR006076">
    <property type="entry name" value="FAD-dep_OxRdtase"/>
</dbReference>
<evidence type="ECO:0000313" key="2">
    <source>
        <dbReference type="EMBL" id="GFG53714.1"/>
    </source>
</evidence>
<dbReference type="AlphaFoldDB" id="A0A2A7MR02"/>
<dbReference type="GO" id="GO:0005737">
    <property type="term" value="C:cytoplasm"/>
    <property type="evidence" value="ECO:0007669"/>
    <property type="project" value="TreeGrafter"/>
</dbReference>
<gene>
    <name evidence="3" type="ORF">CQY20_27025</name>
    <name evidence="2" type="ORF">MAGR_51550</name>
</gene>
<sequence length="456" mass="49609">MPTINGQVSHWFDQLPAYRPALPGDRDVDVCIVGAGYTGLWTAYYLKRADPSLRIAILEARFAGFGASGRNGGWLSGLVPGDRNRMAAQHGRDGVVAWQRALNDAVDEVIDVAAREGIDAGIVKGGTMQIARNAAQASRLAAEVEEEMRWKVDGITVLTKGEAAERIRFDGVVAAYHNPHCARIQPARLARRLADTVEKLGVDIYEQSPVTEISPGKASTSHGTVTAPIVLRATEGFTASLPGLRRRWLPMNSSMIATDPIPDDLWNTIGWSGRETVGDTAHGFFYAQRTVDNRIAIGGRSVPYRYASRTDKDGRVPERTITHLTKTLRAVLPQIRDVPIAHGWCGVLAVPRDWSAGIDLDKKSGLGWAGGYVGHGVTATNLAGRTLADLVLDATTPLTELPWVGHRSPTWEPEPLRWLGVRGMYLAYKLADWHEARGRDTTSPIAVIADKIAGRP</sequence>
<reference evidence="3 4" key="1">
    <citation type="submission" date="2017-10" db="EMBL/GenBank/DDBJ databases">
        <title>The new phylogeny of genus Mycobacterium.</title>
        <authorList>
            <person name="Tortoli E."/>
            <person name="Trovato A."/>
            <person name="Cirillo D.M."/>
        </authorList>
    </citation>
    <scope>NUCLEOTIDE SEQUENCE [LARGE SCALE GENOMIC DNA]</scope>
    <source>
        <strain evidence="3 4">CCUG37673</strain>
    </source>
</reference>
<evidence type="ECO:0000259" key="1">
    <source>
        <dbReference type="Pfam" id="PF01266"/>
    </source>
</evidence>
<dbReference type="PANTHER" id="PTHR13847:SF285">
    <property type="entry name" value="FAD DEPENDENT OXIDOREDUCTASE DOMAIN-CONTAINING PROTEIN"/>
    <property type="match status" value="1"/>
</dbReference>
<feature type="domain" description="FAD dependent oxidoreductase" evidence="1">
    <location>
        <begin position="29"/>
        <end position="390"/>
    </location>
</feature>
<name>A0A2A7MR02_MYCAG</name>
<comment type="caution">
    <text evidence="3">The sequence shown here is derived from an EMBL/GenBank/DDBJ whole genome shotgun (WGS) entry which is preliminary data.</text>
</comment>